<dbReference type="Proteomes" id="UP000260644">
    <property type="component" value="Unassembled WGS sequence"/>
</dbReference>
<name>A0A3E1YF47_9BACT</name>
<evidence type="ECO:0000313" key="3">
    <source>
        <dbReference type="Proteomes" id="UP000260644"/>
    </source>
</evidence>
<dbReference type="EMBL" id="QPMM01000002">
    <property type="protein sequence ID" value="RFS25156.1"/>
    <property type="molecule type" value="Genomic_DNA"/>
</dbReference>
<dbReference type="InterPro" id="IPR041696">
    <property type="entry name" value="PKD_3"/>
</dbReference>
<dbReference type="InterPro" id="IPR035986">
    <property type="entry name" value="PKD_dom_sf"/>
</dbReference>
<dbReference type="AlphaFoldDB" id="A0A3E1YF47"/>
<sequence length="385" mass="42417">MAVTLLAVSCSKNDEHAAPVILPAIDITTPAGGFKADNMQLVHIDPTVTNAENATFTWMLGKDTLATTKSLSYAFDSIGVLTLNFTVKTAAGNTSREIPVTISAVTVPYKNAVTQVFEFFPAPGQFTNTLPTWNKGETAEDMAKKALNELTNERMVSLGGFGGFVTMGFDHTILNKPGEYSFIVLGNAFANNGEPGIIQVAQDVNGNGLPDDEWYEIAGSEHNNPKTIKNYQITYYKPDENKTRVPSSDRTISDSAYIRYKDNQGKEGYLLKNIYHNQSYYPQWKGDSITFTGTRLRDDHIVNTSTTPGGQYWILPAFDYGYADNQPNNSDAAKIKLDWAIDKNGKPVKLSGINFIRVYTSIRKEAGWLGEVSTEVAGVRDFNIK</sequence>
<dbReference type="SUPFAM" id="SSF49299">
    <property type="entry name" value="PKD domain"/>
    <property type="match status" value="1"/>
</dbReference>
<protein>
    <submittedName>
        <fullName evidence="2">Cell surface protein</fullName>
    </submittedName>
</protein>
<dbReference type="Pfam" id="PF16820">
    <property type="entry name" value="PKD_3"/>
    <property type="match status" value="1"/>
</dbReference>
<comment type="caution">
    <text evidence="2">The sequence shown here is derived from an EMBL/GenBank/DDBJ whole genome shotgun (WGS) entry which is preliminary data.</text>
</comment>
<feature type="domain" description="Bacteroidetes PKD-like" evidence="1">
    <location>
        <begin position="23"/>
        <end position="88"/>
    </location>
</feature>
<proteinExistence type="predicted"/>
<accession>A0A3E1YF47</accession>
<evidence type="ECO:0000259" key="1">
    <source>
        <dbReference type="Pfam" id="PF16820"/>
    </source>
</evidence>
<keyword evidence="3" id="KW-1185">Reference proteome</keyword>
<reference evidence="2 3" key="1">
    <citation type="submission" date="2018-07" db="EMBL/GenBank/DDBJ databases">
        <title>Chitinophaga K2CV101002-2 sp. nov., isolated from a monsoon evergreen broad-leaved forest soil.</title>
        <authorList>
            <person name="Lv Y."/>
        </authorList>
    </citation>
    <scope>NUCLEOTIDE SEQUENCE [LARGE SCALE GENOMIC DNA]</scope>
    <source>
        <strain evidence="2 3">GDMCC 1.1288</strain>
    </source>
</reference>
<dbReference type="OrthoDB" id="975810at2"/>
<gene>
    <name evidence="2" type="ORF">DVR12_07830</name>
</gene>
<evidence type="ECO:0000313" key="2">
    <source>
        <dbReference type="EMBL" id="RFS25156.1"/>
    </source>
</evidence>
<organism evidence="2 3">
    <name type="scientific">Chitinophaga silvatica</name>
    <dbReference type="NCBI Taxonomy" id="2282649"/>
    <lineage>
        <taxon>Bacteria</taxon>
        <taxon>Pseudomonadati</taxon>
        <taxon>Bacteroidota</taxon>
        <taxon>Chitinophagia</taxon>
        <taxon>Chitinophagales</taxon>
        <taxon>Chitinophagaceae</taxon>
        <taxon>Chitinophaga</taxon>
    </lineage>
</organism>